<feature type="domain" description="p-hydroxybenzoic acid efflux pump subunit AaeA-like beta-barrel" evidence="1">
    <location>
        <begin position="21"/>
        <end position="62"/>
    </location>
</feature>
<gene>
    <name evidence="2" type="ORF">S01H1_59859</name>
</gene>
<organism evidence="2">
    <name type="scientific">marine sediment metagenome</name>
    <dbReference type="NCBI Taxonomy" id="412755"/>
    <lineage>
        <taxon>unclassified sequences</taxon>
        <taxon>metagenomes</taxon>
        <taxon>ecological metagenomes</taxon>
    </lineage>
</organism>
<comment type="caution">
    <text evidence="2">The sequence shown here is derived from an EMBL/GenBank/DDBJ whole genome shotgun (WGS) entry which is preliminary data.</text>
</comment>
<accession>X0VCM3</accession>
<proteinExistence type="predicted"/>
<dbReference type="InterPro" id="IPR058634">
    <property type="entry name" value="AaeA-lik-b-barrel"/>
</dbReference>
<sequence>VEWNAEVGSISPATGAEFALLPPQNASGNWVKVVQRLPVRIFLKPRAGEPPLRAGMTAAVSIDTQRERKLSNLLGIFNANAAKRDASAQIPLEVTK</sequence>
<feature type="non-terminal residue" evidence="2">
    <location>
        <position position="1"/>
    </location>
</feature>
<reference evidence="2" key="1">
    <citation type="journal article" date="2014" name="Front. Microbiol.">
        <title>High frequency of phylogenetically diverse reductive dehalogenase-homologous genes in deep subseafloor sedimentary metagenomes.</title>
        <authorList>
            <person name="Kawai M."/>
            <person name="Futagami T."/>
            <person name="Toyoda A."/>
            <person name="Takaki Y."/>
            <person name="Nishi S."/>
            <person name="Hori S."/>
            <person name="Arai W."/>
            <person name="Tsubouchi T."/>
            <person name="Morono Y."/>
            <person name="Uchiyama I."/>
            <person name="Ito T."/>
            <person name="Fujiyama A."/>
            <person name="Inagaki F."/>
            <person name="Takami H."/>
        </authorList>
    </citation>
    <scope>NUCLEOTIDE SEQUENCE</scope>
    <source>
        <strain evidence="2">Expedition CK06-06</strain>
    </source>
</reference>
<dbReference type="Gene3D" id="2.40.30.170">
    <property type="match status" value="1"/>
</dbReference>
<dbReference type="GO" id="GO:0055085">
    <property type="term" value="P:transmembrane transport"/>
    <property type="evidence" value="ECO:0007669"/>
    <property type="project" value="InterPro"/>
</dbReference>
<dbReference type="Pfam" id="PF25963">
    <property type="entry name" value="Beta-barrel_AAEA"/>
    <property type="match status" value="1"/>
</dbReference>
<evidence type="ECO:0000259" key="1">
    <source>
        <dbReference type="Pfam" id="PF25963"/>
    </source>
</evidence>
<name>X0VCM3_9ZZZZ</name>
<protein>
    <recommendedName>
        <fullName evidence="1">p-hydroxybenzoic acid efflux pump subunit AaeA-like beta-barrel domain-containing protein</fullName>
    </recommendedName>
</protein>
<dbReference type="AlphaFoldDB" id="X0VCM3"/>
<dbReference type="EMBL" id="BARS01039176">
    <property type="protein sequence ID" value="GAG16075.1"/>
    <property type="molecule type" value="Genomic_DNA"/>
</dbReference>
<evidence type="ECO:0000313" key="2">
    <source>
        <dbReference type="EMBL" id="GAG16075.1"/>
    </source>
</evidence>